<evidence type="ECO:0000256" key="3">
    <source>
        <dbReference type="ARBA" id="ARBA00023052"/>
    </source>
</evidence>
<feature type="domain" description="Transketolase-like pyrimidine-binding" evidence="4">
    <location>
        <begin position="6"/>
        <end position="182"/>
    </location>
</feature>
<dbReference type="InterPro" id="IPR029061">
    <property type="entry name" value="THDP-binding"/>
</dbReference>
<comment type="caution">
    <text evidence="5">The sequence shown here is derived from an EMBL/GenBank/DDBJ whole genome shotgun (WGS) entry which is preliminary data.</text>
</comment>
<protein>
    <recommendedName>
        <fullName evidence="4">Transketolase-like pyrimidine-binding domain-containing protein</fullName>
    </recommendedName>
</protein>
<accession>A0ABP9PPF7</accession>
<dbReference type="Pfam" id="PF02779">
    <property type="entry name" value="Transket_pyr"/>
    <property type="match status" value="1"/>
</dbReference>
<comment type="cofactor">
    <cofactor evidence="1">
        <name>thiamine diphosphate</name>
        <dbReference type="ChEBI" id="CHEBI:58937"/>
    </cofactor>
</comment>
<name>A0ABP9PPF7_9PSEU</name>
<keyword evidence="2" id="KW-0560">Oxidoreductase</keyword>
<organism evidence="5 6">
    <name type="scientific">Pseudonocardia eucalypti</name>
    <dbReference type="NCBI Taxonomy" id="648755"/>
    <lineage>
        <taxon>Bacteria</taxon>
        <taxon>Bacillati</taxon>
        <taxon>Actinomycetota</taxon>
        <taxon>Actinomycetes</taxon>
        <taxon>Pseudonocardiales</taxon>
        <taxon>Pseudonocardiaceae</taxon>
        <taxon>Pseudonocardia</taxon>
    </lineage>
</organism>
<dbReference type="Proteomes" id="UP001428817">
    <property type="component" value="Unassembled WGS sequence"/>
</dbReference>
<dbReference type="RefSeq" id="WP_185060980.1">
    <property type="nucleotide sequence ID" value="NZ_BAABJP010000005.1"/>
</dbReference>
<keyword evidence="3" id="KW-0786">Thiamine pyrophosphate</keyword>
<proteinExistence type="predicted"/>
<evidence type="ECO:0000259" key="4">
    <source>
        <dbReference type="SMART" id="SM00861"/>
    </source>
</evidence>
<dbReference type="PANTHER" id="PTHR43257">
    <property type="entry name" value="PYRUVATE DEHYDROGENASE E1 COMPONENT BETA SUBUNIT"/>
    <property type="match status" value="1"/>
</dbReference>
<evidence type="ECO:0000256" key="1">
    <source>
        <dbReference type="ARBA" id="ARBA00001964"/>
    </source>
</evidence>
<dbReference type="Gene3D" id="3.40.50.920">
    <property type="match status" value="1"/>
</dbReference>
<dbReference type="InterPro" id="IPR009014">
    <property type="entry name" value="Transketo_C/PFOR_II"/>
</dbReference>
<evidence type="ECO:0000313" key="6">
    <source>
        <dbReference type="Proteomes" id="UP001428817"/>
    </source>
</evidence>
<dbReference type="PANTHER" id="PTHR43257:SF2">
    <property type="entry name" value="PYRUVATE DEHYDROGENASE E1 COMPONENT SUBUNIT BETA"/>
    <property type="match status" value="1"/>
</dbReference>
<dbReference type="CDD" id="cd07036">
    <property type="entry name" value="TPP_PYR_E1-PDHc-beta_like"/>
    <property type="match status" value="1"/>
</dbReference>
<reference evidence="6" key="1">
    <citation type="journal article" date="2019" name="Int. J. Syst. Evol. Microbiol.">
        <title>The Global Catalogue of Microorganisms (GCM) 10K type strain sequencing project: providing services to taxonomists for standard genome sequencing and annotation.</title>
        <authorList>
            <consortium name="The Broad Institute Genomics Platform"/>
            <consortium name="The Broad Institute Genome Sequencing Center for Infectious Disease"/>
            <person name="Wu L."/>
            <person name="Ma J."/>
        </authorList>
    </citation>
    <scope>NUCLEOTIDE SEQUENCE [LARGE SCALE GENOMIC DNA]</scope>
    <source>
        <strain evidence="6">JCM 18303</strain>
    </source>
</reference>
<dbReference type="SUPFAM" id="SSF52518">
    <property type="entry name" value="Thiamin diphosphate-binding fold (THDP-binding)"/>
    <property type="match status" value="1"/>
</dbReference>
<dbReference type="InterPro" id="IPR033248">
    <property type="entry name" value="Transketolase_C"/>
</dbReference>
<evidence type="ECO:0000313" key="5">
    <source>
        <dbReference type="EMBL" id="GAA5149949.1"/>
    </source>
</evidence>
<dbReference type="Gene3D" id="3.40.50.970">
    <property type="match status" value="1"/>
</dbReference>
<dbReference type="SUPFAM" id="SSF52922">
    <property type="entry name" value="TK C-terminal domain-like"/>
    <property type="match status" value="1"/>
</dbReference>
<gene>
    <name evidence="5" type="ORF">GCM10023321_14610</name>
</gene>
<dbReference type="EMBL" id="BAABJP010000005">
    <property type="protein sequence ID" value="GAA5149949.1"/>
    <property type="molecule type" value="Genomic_DNA"/>
</dbReference>
<dbReference type="Pfam" id="PF02780">
    <property type="entry name" value="Transketolase_C"/>
    <property type="match status" value="1"/>
</dbReference>
<keyword evidence="6" id="KW-1185">Reference proteome</keyword>
<sequence length="328" mass="34708">MTEQRITMVQALSQTLDRALATDPDVFLMGEDIIDPIGGAFGITKGLSTRYGRDRVRETPISEQAIIGAGIGSAMLGGKPICEIMIADFYAVCLDQVANHAAKLRYMSGGRTTVPLVIRGMLSGGLNFAAQHSQSVEAWMIHTPGLKVAMPASPADAKGILTSAIEDPDPVVIFEPVGLYGASGPCPDGEHRVAPGSASVVRPGADVTVVTYGAQVPNALTAAEQLAGEDISVEVVDLRWLMPWDEATVLDSVRRTTRAVVAHQAVRRGGFGAEIASVLQEKLWGTLRAPVLRVAGANTPVPFATELERTHFPSPDAIAAAIRQTHKT</sequence>
<dbReference type="InterPro" id="IPR005475">
    <property type="entry name" value="Transketolase-like_Pyr-bd"/>
</dbReference>
<dbReference type="SMART" id="SM00861">
    <property type="entry name" value="Transket_pyr"/>
    <property type="match status" value="1"/>
</dbReference>
<evidence type="ECO:0000256" key="2">
    <source>
        <dbReference type="ARBA" id="ARBA00023002"/>
    </source>
</evidence>